<dbReference type="InterPro" id="IPR011519">
    <property type="entry name" value="UnbV_ASPIC"/>
</dbReference>
<feature type="domain" description="ASPIC/UnbV" evidence="4">
    <location>
        <begin position="553"/>
        <end position="621"/>
    </location>
</feature>
<reference evidence="5" key="1">
    <citation type="journal article" date="2023" name="Comput. Struct. Biotechnol. J.">
        <title>Discovery of a novel marine Bacteroidetes with a rich repertoire of carbohydrate-active enzymes.</title>
        <authorList>
            <person name="Chen B."/>
            <person name="Liu G."/>
            <person name="Chen Q."/>
            <person name="Wang H."/>
            <person name="Liu L."/>
            <person name="Tang K."/>
        </authorList>
    </citation>
    <scope>NUCLEOTIDE SEQUENCE</scope>
    <source>
        <strain evidence="5">TK19036</strain>
    </source>
</reference>
<name>A0AA49GJS9_9BACT</name>
<evidence type="ECO:0000259" key="4">
    <source>
        <dbReference type="Pfam" id="PF07593"/>
    </source>
</evidence>
<dbReference type="InterPro" id="IPR013517">
    <property type="entry name" value="FG-GAP"/>
</dbReference>
<dbReference type="InterPro" id="IPR027039">
    <property type="entry name" value="Crtac1"/>
</dbReference>
<feature type="region of interest" description="Disordered" evidence="2">
    <location>
        <begin position="223"/>
        <end position="252"/>
    </location>
</feature>
<dbReference type="EMBL" id="CP120682">
    <property type="protein sequence ID" value="WKN36067.1"/>
    <property type="molecule type" value="Genomic_DNA"/>
</dbReference>
<dbReference type="PANTHER" id="PTHR16026:SF0">
    <property type="entry name" value="CARTILAGE ACIDIC PROTEIN 1"/>
    <property type="match status" value="1"/>
</dbReference>
<dbReference type="AlphaFoldDB" id="A0AA49GJS9"/>
<evidence type="ECO:0000256" key="2">
    <source>
        <dbReference type="SAM" id="MobiDB-lite"/>
    </source>
</evidence>
<dbReference type="Gene3D" id="2.130.10.130">
    <property type="entry name" value="Integrin alpha, N-terminal"/>
    <property type="match status" value="3"/>
</dbReference>
<protein>
    <submittedName>
        <fullName evidence="5">VCBS repeat-containing protein</fullName>
    </submittedName>
</protein>
<dbReference type="Pfam" id="PF13517">
    <property type="entry name" value="FG-GAP_3"/>
    <property type="match status" value="4"/>
</dbReference>
<dbReference type="Pfam" id="PF07593">
    <property type="entry name" value="UnbV_ASPIC"/>
    <property type="match status" value="1"/>
</dbReference>
<dbReference type="PROSITE" id="PS51257">
    <property type="entry name" value="PROKAR_LIPOPROTEIN"/>
    <property type="match status" value="1"/>
</dbReference>
<dbReference type="SUPFAM" id="SSF69318">
    <property type="entry name" value="Integrin alpha N-terminal domain"/>
    <property type="match status" value="3"/>
</dbReference>
<evidence type="ECO:0000256" key="3">
    <source>
        <dbReference type="SAM" id="SignalP"/>
    </source>
</evidence>
<keyword evidence="1 3" id="KW-0732">Signal</keyword>
<proteinExistence type="predicted"/>
<dbReference type="InterPro" id="IPR028994">
    <property type="entry name" value="Integrin_alpha_N"/>
</dbReference>
<sequence length="1210" mass="134053">MMLRASSSWFLLCVLIASLSWVGCDEDQPPSDDTSSKTDKLFTLLPASQTGIDFTNTITESDTLNILRQANLYNGGGVGIGDFNNDGFEDVYFAGNMVSNKLYLNKGNEEGAIEFDDITEVAGVSGADRWCTGVSVVDINADGWLDLYVSSSFLPNAKGRTNLLYINQGVNSDGMPTFSESAEAYGLADTGFSTQGVFFDYDKDGDLDMYMVINELNDPDTPIRYRPKLKNGTARNNDRLYRNDGNGSNGHPTFTDVSKEAGILIEGWGHAVSVSDFNLDGWPDLYISNDFISNDLLYINNQDGTFTNQVGEYMKHSAWNAMGTDVVDMNNDGYADVISLEMLPEDNLRKKTMLGGNEYFNYFNNRKYDYEHQYVRNVLQMNAGMTPAGHPVFKEVAFMSGVFQTDWSWAPLIADFDNDGLRDIIITNGLPRDVTDLDYIVYDNGQDNYGGTTNATLAMVEEYFPVVKVSNYAFKNTGGLAFADSTQSWGLYRPSFSNGGAYADLDNDGDLDLVVNNINDNAFVYQNNLNQAERSKQHYLTVSFEGSEQNTRGLGANVRLYYAGGKKQLYEHQPTRGYLSTVDVQAHFGLGDVSQVDSLWVRWPDGKNQLLRQVPADQKLTLSYKDAVSAPQSVERALPMSLLTEANREHNINFTHSERDAIDYNIQRTLPHKLSQFGPGIAVGDIDKNGQDDFYLGGAAGHSGVFFMQRSNGTFSLDSTRIANDDGAEEDMGVLFFDADNDQDLDLYVVSGTYELPPNHPTSQDRLYINNGSGRFRKATNALPNDGANGSCVRAADFDQDGDLDLFIGGRSVSGAYPASPQSYLLENQNGKFVDVTSQYAPDLQYLGMITDALWSDFDQDGKVDLVLTGEWMPITFYKNTGSGFVSANEASGISQHVGWWNSLVSGDFDNDGDIDYVAGNLGLNSNFKATPQEPMTIYAKDLDDNGRIDPMVFCYIKAEDGTRKPFPMHTRDDMISQLISVRREYPTYESFGRATMDDLWTPQNRENAMTMKATDFHSSYLENQGNGQFSIKPLPMEAQVAPVYGMVSKDVDHDGNLDILLVGNDFGIEPISGRHDALMGLCLIGDGKGNFAPMTISESGFFVPGDAKGLATIRTASNGELLVATQNQDQLLTFSNNQANKTAENQWVTLEPNDYRADIVFDDGKKRQIEFYYGSTYLSQSSRTLEVTNDMKQVMITDFTGKQRTLELN</sequence>
<evidence type="ECO:0000256" key="1">
    <source>
        <dbReference type="ARBA" id="ARBA00022729"/>
    </source>
</evidence>
<reference evidence="5" key="2">
    <citation type="journal article" date="2024" name="Antonie Van Leeuwenhoek">
        <title>Roseihalotalea indica gen. nov., sp. nov., a halophilic Bacteroidetes from mesopelagic Southwest Indian Ocean with higher carbohydrate metabolic potential.</title>
        <authorList>
            <person name="Chen B."/>
            <person name="Zhang M."/>
            <person name="Lin D."/>
            <person name="Ye J."/>
            <person name="Tang K."/>
        </authorList>
    </citation>
    <scope>NUCLEOTIDE SEQUENCE</scope>
    <source>
        <strain evidence="5">TK19036</strain>
    </source>
</reference>
<feature type="signal peptide" evidence="3">
    <location>
        <begin position="1"/>
        <end position="23"/>
    </location>
</feature>
<gene>
    <name evidence="5" type="ORF">K4G66_27245</name>
</gene>
<dbReference type="PANTHER" id="PTHR16026">
    <property type="entry name" value="CARTILAGE ACIDIC PROTEIN 1"/>
    <property type="match status" value="1"/>
</dbReference>
<evidence type="ECO:0000313" key="5">
    <source>
        <dbReference type="EMBL" id="WKN36067.1"/>
    </source>
</evidence>
<accession>A0AA49GJS9</accession>
<feature type="chain" id="PRO_5041219099" evidence="3">
    <location>
        <begin position="24"/>
        <end position="1210"/>
    </location>
</feature>
<organism evidence="5">
    <name type="scientific">Roseihalotalea indica</name>
    <dbReference type="NCBI Taxonomy" id="2867963"/>
    <lineage>
        <taxon>Bacteria</taxon>
        <taxon>Pseudomonadati</taxon>
        <taxon>Bacteroidota</taxon>
        <taxon>Cytophagia</taxon>
        <taxon>Cytophagales</taxon>
        <taxon>Catalimonadaceae</taxon>
        <taxon>Roseihalotalea</taxon>
    </lineage>
</organism>